<evidence type="ECO:0000313" key="13">
    <source>
        <dbReference type="Proteomes" id="UP000004095"/>
    </source>
</evidence>
<feature type="coiled-coil region" evidence="10">
    <location>
        <begin position="330"/>
        <end position="360"/>
    </location>
</feature>
<evidence type="ECO:0000256" key="7">
    <source>
        <dbReference type="ARBA" id="ARBA00023054"/>
    </source>
</evidence>
<keyword evidence="8" id="KW-0505">Motor protein</keyword>
<evidence type="ECO:0000256" key="3">
    <source>
        <dbReference type="ARBA" id="ARBA00022490"/>
    </source>
</evidence>
<dbReference type="Proteomes" id="UP000004095">
    <property type="component" value="Unassembled WGS sequence"/>
</dbReference>
<evidence type="ECO:0000256" key="8">
    <source>
        <dbReference type="ARBA" id="ARBA00023175"/>
    </source>
</evidence>
<evidence type="ECO:0000256" key="6">
    <source>
        <dbReference type="ARBA" id="ARBA00022803"/>
    </source>
</evidence>
<dbReference type="eggNOG" id="COG0457">
    <property type="taxonomic scope" value="Bacteria"/>
</dbReference>
<evidence type="ECO:0000256" key="2">
    <source>
        <dbReference type="ARBA" id="ARBA00009622"/>
    </source>
</evidence>
<keyword evidence="9" id="KW-0206">Cytoskeleton</keyword>
<dbReference type="Gene3D" id="1.25.40.10">
    <property type="entry name" value="Tetratricopeptide repeat domain"/>
    <property type="match status" value="2"/>
</dbReference>
<evidence type="ECO:0000256" key="4">
    <source>
        <dbReference type="ARBA" id="ARBA00022701"/>
    </source>
</evidence>
<dbReference type="GO" id="GO:0005737">
    <property type="term" value="C:cytoplasm"/>
    <property type="evidence" value="ECO:0007669"/>
    <property type="project" value="TreeGrafter"/>
</dbReference>
<dbReference type="InterPro" id="IPR002151">
    <property type="entry name" value="Kinesin_light"/>
</dbReference>
<dbReference type="GO" id="GO:0007018">
    <property type="term" value="P:microtubule-based movement"/>
    <property type="evidence" value="ECO:0007669"/>
    <property type="project" value="TreeGrafter"/>
</dbReference>
<dbReference type="InterPro" id="IPR024983">
    <property type="entry name" value="CHAT_dom"/>
</dbReference>
<dbReference type="AlphaFoldDB" id="A1ZHD4"/>
<dbReference type="InterPro" id="IPR019734">
    <property type="entry name" value="TPR_rpt"/>
</dbReference>
<evidence type="ECO:0000256" key="1">
    <source>
        <dbReference type="ARBA" id="ARBA00004245"/>
    </source>
</evidence>
<evidence type="ECO:0000256" key="9">
    <source>
        <dbReference type="ARBA" id="ARBA00023212"/>
    </source>
</evidence>
<evidence type="ECO:0000313" key="12">
    <source>
        <dbReference type="EMBL" id="EAY30403.1"/>
    </source>
</evidence>
<dbReference type="PANTHER" id="PTHR45783:SF3">
    <property type="entry name" value="KINESIN LIGHT CHAIN"/>
    <property type="match status" value="1"/>
</dbReference>
<dbReference type="GO" id="GO:0005871">
    <property type="term" value="C:kinesin complex"/>
    <property type="evidence" value="ECO:0007669"/>
    <property type="project" value="InterPro"/>
</dbReference>
<keyword evidence="3" id="KW-0963">Cytoplasm</keyword>
<keyword evidence="6" id="KW-0802">TPR repeat</keyword>
<dbReference type="GO" id="GO:0005874">
    <property type="term" value="C:microtubule"/>
    <property type="evidence" value="ECO:0007669"/>
    <property type="project" value="UniProtKB-KW"/>
</dbReference>
<evidence type="ECO:0000256" key="5">
    <source>
        <dbReference type="ARBA" id="ARBA00022737"/>
    </source>
</evidence>
<dbReference type="Pfam" id="PF13424">
    <property type="entry name" value="TPR_12"/>
    <property type="match status" value="3"/>
</dbReference>
<evidence type="ECO:0000259" key="11">
    <source>
        <dbReference type="Pfam" id="PF12770"/>
    </source>
</evidence>
<dbReference type="PRINTS" id="PR00381">
    <property type="entry name" value="KINESINLIGHT"/>
</dbReference>
<feature type="domain" description="CHAT" evidence="11">
    <location>
        <begin position="445"/>
        <end position="811"/>
    </location>
</feature>
<keyword evidence="7 10" id="KW-0175">Coiled coil</keyword>
<comment type="similarity">
    <text evidence="2">Belongs to the kinesin light chain family.</text>
</comment>
<keyword evidence="5" id="KW-0677">Repeat</keyword>
<dbReference type="InterPro" id="IPR011990">
    <property type="entry name" value="TPR-like_helical_dom_sf"/>
</dbReference>
<keyword evidence="13" id="KW-1185">Reference proteome</keyword>
<evidence type="ECO:0000256" key="10">
    <source>
        <dbReference type="SAM" id="Coils"/>
    </source>
</evidence>
<dbReference type="PANTHER" id="PTHR45783">
    <property type="entry name" value="KINESIN LIGHT CHAIN"/>
    <property type="match status" value="1"/>
</dbReference>
<keyword evidence="4" id="KW-0493">Microtubule</keyword>
<comment type="caution">
    <text evidence="12">The sequence shown here is derived from an EMBL/GenBank/DDBJ whole genome shotgun (WGS) entry which is preliminary data.</text>
</comment>
<dbReference type="eggNOG" id="COG4995">
    <property type="taxonomic scope" value="Bacteria"/>
</dbReference>
<dbReference type="SUPFAM" id="SSF48452">
    <property type="entry name" value="TPR-like"/>
    <property type="match status" value="2"/>
</dbReference>
<accession>A1ZHD4</accession>
<reference evidence="12 13" key="1">
    <citation type="submission" date="2007-01" db="EMBL/GenBank/DDBJ databases">
        <authorList>
            <person name="Haygood M."/>
            <person name="Podell S."/>
            <person name="Anderson C."/>
            <person name="Hopkinson B."/>
            <person name="Roe K."/>
            <person name="Barbeau K."/>
            <person name="Gaasterland T."/>
            <person name="Ferriera S."/>
            <person name="Johnson J."/>
            <person name="Kravitz S."/>
            <person name="Beeson K."/>
            <person name="Sutton G."/>
            <person name="Rogers Y.-H."/>
            <person name="Friedman R."/>
            <person name="Frazier M."/>
            <person name="Venter J.C."/>
        </authorList>
    </citation>
    <scope>NUCLEOTIDE SEQUENCE [LARGE SCALE GENOMIC DNA]</scope>
    <source>
        <strain evidence="12 13">ATCC 23134</strain>
    </source>
</reference>
<organism evidence="12 13">
    <name type="scientific">Microscilla marina ATCC 23134</name>
    <dbReference type="NCBI Taxonomy" id="313606"/>
    <lineage>
        <taxon>Bacteria</taxon>
        <taxon>Pseudomonadati</taxon>
        <taxon>Bacteroidota</taxon>
        <taxon>Cytophagia</taxon>
        <taxon>Cytophagales</taxon>
        <taxon>Microscillaceae</taxon>
        <taxon>Microscilla</taxon>
    </lineage>
</organism>
<dbReference type="Pfam" id="PF12770">
    <property type="entry name" value="CHAT"/>
    <property type="match status" value="1"/>
</dbReference>
<sequence>MGLYSKAEALYLENKSVVEKTLGKNHPKYALVLNNLAALYAKMGAYPKVKYLYLESKKIREKTLGKSHPEYATSLNSLAHLYINQGAYQKAAPLYLESKNIMEKTLGKNHPEYAIALNNLAGVYQYMEAYPKAKALYLESKNVIEKTLGKHHPEYAVSLGNLASVYFKAKAYQKAEALYLESKSVVEKTLGKHHPEYAFALNNLANLYQYQRAYKKAVPLYLESIDAKLKELKNNQIILSEKGQKNYLKVNQFYFNHFKGFFIYIVTQEKTSLSEKGKLASKLLDLELVLKGWLLNGKQWLLQLIAQKAATDTTLARTYDQYLSLKAQTAKSINLSLEEKEKRKIDIERNIEQIEALEKQLYKKIGVELNSQIKYDFPSLRQALHDKEAAIEIMKQGTKYLALITTARQAYPQAILLDAKTLEAQIKTYQRAILSKAEDKTSYGKFWEEIGKYLQKQGIQKVYISPDGVYNQLNLNTLFNPVTGKYVEEEVDIQMLTTLREVIDAQKQKQRNTTSNLATLFGRPSYELPLANLQKEEKILKAAQPQGGNPSDFHFPPTSDKLLKQGKKGLRSGWADLPGTEAEIKAIAAVLGSQRQLKVSTHLGNEALELAVKQVAHPKILHIATHGFFIENFKAPTKVQKEDVVFDNFSRGGKAPSAAQVAKIAREEPMLRSGIVLAGASTYEKAKSKPDIEDGILTAYEASQMDLQGTELVVLSACETGLGEVENGEGVQGLQRAFIVAGAQSVILSLWKVDDNATKLLMNHFYKAWIGDKKSKRAAFRAAQAYLRNYEKNGKKIYAAPYYWGAFVMVGGE</sequence>
<dbReference type="EMBL" id="AAWS01000007">
    <property type="protein sequence ID" value="EAY30403.1"/>
    <property type="molecule type" value="Genomic_DNA"/>
</dbReference>
<proteinExistence type="inferred from homology"/>
<dbReference type="GO" id="GO:0019894">
    <property type="term" value="F:kinesin binding"/>
    <property type="evidence" value="ECO:0007669"/>
    <property type="project" value="TreeGrafter"/>
</dbReference>
<name>A1ZHD4_MICM2</name>
<gene>
    <name evidence="12" type="ORF">M23134_08232</name>
</gene>
<comment type="subcellular location">
    <subcellularLocation>
        <location evidence="1">Cytoplasm</location>
        <location evidence="1">Cytoskeleton</location>
    </subcellularLocation>
</comment>
<protein>
    <submittedName>
        <fullName evidence="12">Tetratricopeptide repeat domain protein</fullName>
    </submittedName>
</protein>
<dbReference type="SMART" id="SM00028">
    <property type="entry name" value="TPR"/>
    <property type="match status" value="5"/>
</dbReference>